<reference evidence="1" key="1">
    <citation type="submission" date="2023-02" db="EMBL/GenBank/DDBJ databases">
        <authorList>
            <person name="Palmer J.M."/>
        </authorList>
    </citation>
    <scope>NUCLEOTIDE SEQUENCE</scope>
    <source>
        <strain evidence="1">FW57</strain>
    </source>
</reference>
<name>A0AAD4EZA8_9PEZI</name>
<protein>
    <submittedName>
        <fullName evidence="1">Uncharacterized protein</fullName>
    </submittedName>
</protein>
<proteinExistence type="predicted"/>
<accession>A0AAD4EZA8</accession>
<evidence type="ECO:0000313" key="2">
    <source>
        <dbReference type="Proteomes" id="UP001197093"/>
    </source>
</evidence>
<sequence>MIFLDQSVVIPDDMAIRGSEKLVLANGTLHLKPILIHPKVKRKPIGDPAPLEHLGQRPELLLHIDQAILRYSD</sequence>
<dbReference type="Proteomes" id="UP001197093">
    <property type="component" value="Unassembled WGS sequence"/>
</dbReference>
<dbReference type="EMBL" id="JAHCVI010000002">
    <property type="protein sequence ID" value="KAG7290004.1"/>
    <property type="molecule type" value="Genomic_DNA"/>
</dbReference>
<organism evidence="1 2">
    <name type="scientific">Staphylotrichum longicolle</name>
    <dbReference type="NCBI Taxonomy" id="669026"/>
    <lineage>
        <taxon>Eukaryota</taxon>
        <taxon>Fungi</taxon>
        <taxon>Dikarya</taxon>
        <taxon>Ascomycota</taxon>
        <taxon>Pezizomycotina</taxon>
        <taxon>Sordariomycetes</taxon>
        <taxon>Sordariomycetidae</taxon>
        <taxon>Sordariales</taxon>
        <taxon>Chaetomiaceae</taxon>
        <taxon>Staphylotrichum</taxon>
    </lineage>
</organism>
<dbReference type="AlphaFoldDB" id="A0AAD4EZA8"/>
<evidence type="ECO:0000313" key="1">
    <source>
        <dbReference type="EMBL" id="KAG7290004.1"/>
    </source>
</evidence>
<gene>
    <name evidence="1" type="ORF">NEMBOFW57_006383</name>
</gene>
<keyword evidence="2" id="KW-1185">Reference proteome</keyword>
<comment type="caution">
    <text evidence="1">The sequence shown here is derived from an EMBL/GenBank/DDBJ whole genome shotgun (WGS) entry which is preliminary data.</text>
</comment>